<dbReference type="EMBL" id="JADEYC010000039">
    <property type="protein sequence ID" value="MBE9376323.1"/>
    <property type="molecule type" value="Genomic_DNA"/>
</dbReference>
<name>A0A929BEX0_9PSEU</name>
<evidence type="ECO:0000313" key="1">
    <source>
        <dbReference type="EMBL" id="MBE9376323.1"/>
    </source>
</evidence>
<protein>
    <submittedName>
        <fullName evidence="1">Cupin domain-containing protein</fullName>
    </submittedName>
</protein>
<accession>A0A929BEX0</accession>
<organism evidence="1 2">
    <name type="scientific">Saccharopolyspora montiporae</name>
    <dbReference type="NCBI Taxonomy" id="2781240"/>
    <lineage>
        <taxon>Bacteria</taxon>
        <taxon>Bacillati</taxon>
        <taxon>Actinomycetota</taxon>
        <taxon>Actinomycetes</taxon>
        <taxon>Pseudonocardiales</taxon>
        <taxon>Pseudonocardiaceae</taxon>
        <taxon>Saccharopolyspora</taxon>
    </lineage>
</organism>
<evidence type="ECO:0000313" key="2">
    <source>
        <dbReference type="Proteomes" id="UP000598360"/>
    </source>
</evidence>
<dbReference type="CDD" id="cd02208">
    <property type="entry name" value="cupin_RmlC-like"/>
    <property type="match status" value="1"/>
</dbReference>
<dbReference type="AlphaFoldDB" id="A0A929BEX0"/>
<reference evidence="1" key="1">
    <citation type="submission" date="2020-10" db="EMBL/GenBank/DDBJ databases">
        <title>Diversity and distribution of actinomycetes associated with coral in the coast of Hainan.</title>
        <authorList>
            <person name="Li F."/>
        </authorList>
    </citation>
    <scope>NUCLEOTIDE SEQUENCE</scope>
    <source>
        <strain evidence="1">HNM0983</strain>
    </source>
</reference>
<dbReference type="Gene3D" id="2.60.120.10">
    <property type="entry name" value="Jelly Rolls"/>
    <property type="match status" value="1"/>
</dbReference>
<sequence length="141" mass="14828">MAQADVPGGRGQPSAEVPVPEVLAEIEQLLGPGQGAGGVLWKLAEPGRQLDANLVHLAADQHVPAHAEPDVDVLLLVVRGAGVLRSDHVPGRELTEGTVLWLPRGSTRSITARDEGLSYFTAHMRRPGLQIGLDRTGSSPA</sequence>
<dbReference type="RefSeq" id="WP_193929870.1">
    <property type="nucleotide sequence ID" value="NZ_JADEYC010000039.1"/>
</dbReference>
<dbReference type="InterPro" id="IPR014710">
    <property type="entry name" value="RmlC-like_jellyroll"/>
</dbReference>
<proteinExistence type="predicted"/>
<dbReference type="Proteomes" id="UP000598360">
    <property type="component" value="Unassembled WGS sequence"/>
</dbReference>
<keyword evidence="2" id="KW-1185">Reference proteome</keyword>
<dbReference type="InterPro" id="IPR011051">
    <property type="entry name" value="RmlC_Cupin_sf"/>
</dbReference>
<gene>
    <name evidence="1" type="ORF">IQ251_17880</name>
</gene>
<dbReference type="SUPFAM" id="SSF51182">
    <property type="entry name" value="RmlC-like cupins"/>
    <property type="match status" value="1"/>
</dbReference>
<comment type="caution">
    <text evidence="1">The sequence shown here is derived from an EMBL/GenBank/DDBJ whole genome shotgun (WGS) entry which is preliminary data.</text>
</comment>